<evidence type="ECO:0000313" key="1">
    <source>
        <dbReference type="EMBL" id="MBW83438.1"/>
    </source>
</evidence>
<accession>A0A2P2IQD1</accession>
<proteinExistence type="predicted"/>
<reference evidence="1" key="1">
    <citation type="submission" date="2018-02" db="EMBL/GenBank/DDBJ databases">
        <title>Rhizophora mucronata_Transcriptome.</title>
        <authorList>
            <person name="Meera S.P."/>
            <person name="Sreeshan A."/>
            <person name="Augustine A."/>
        </authorList>
    </citation>
    <scope>NUCLEOTIDE SEQUENCE</scope>
    <source>
        <tissue evidence="1">Leaf</tissue>
    </source>
</reference>
<dbReference type="EMBL" id="GGEC01002955">
    <property type="protein sequence ID" value="MBW83438.1"/>
    <property type="molecule type" value="Transcribed_RNA"/>
</dbReference>
<organism evidence="1">
    <name type="scientific">Rhizophora mucronata</name>
    <name type="common">Asiatic mangrove</name>
    <dbReference type="NCBI Taxonomy" id="61149"/>
    <lineage>
        <taxon>Eukaryota</taxon>
        <taxon>Viridiplantae</taxon>
        <taxon>Streptophyta</taxon>
        <taxon>Embryophyta</taxon>
        <taxon>Tracheophyta</taxon>
        <taxon>Spermatophyta</taxon>
        <taxon>Magnoliopsida</taxon>
        <taxon>eudicotyledons</taxon>
        <taxon>Gunneridae</taxon>
        <taxon>Pentapetalae</taxon>
        <taxon>rosids</taxon>
        <taxon>fabids</taxon>
        <taxon>Malpighiales</taxon>
        <taxon>Rhizophoraceae</taxon>
        <taxon>Rhizophora</taxon>
    </lineage>
</organism>
<dbReference type="AlphaFoldDB" id="A0A2P2IQD1"/>
<protein>
    <submittedName>
        <fullName evidence="1">Uncharacterized protein</fullName>
    </submittedName>
</protein>
<sequence length="35" mass="3574">MVALNLVARSFVPASPSSALIKFICGEVDVEAPAA</sequence>
<name>A0A2P2IQD1_RHIMU</name>